<name>A0A151M1K5_ALLMI</name>
<protein>
    <recommendedName>
        <fullName evidence="5">C-type lectin domain-containing protein</fullName>
    </recommendedName>
</protein>
<feature type="compositionally biased region" description="Polar residues" evidence="3">
    <location>
        <begin position="102"/>
        <end position="114"/>
    </location>
</feature>
<dbReference type="Pfam" id="PF00059">
    <property type="entry name" value="Lectin_C"/>
    <property type="match status" value="1"/>
</dbReference>
<dbReference type="AlphaFoldDB" id="A0A151M1K5"/>
<dbReference type="Proteomes" id="UP000050525">
    <property type="component" value="Unassembled WGS sequence"/>
</dbReference>
<dbReference type="CDD" id="cd00037">
    <property type="entry name" value="CLECT"/>
    <property type="match status" value="1"/>
</dbReference>
<evidence type="ECO:0000313" key="6">
    <source>
        <dbReference type="EMBL" id="KYO18336.1"/>
    </source>
</evidence>
<evidence type="ECO:0000256" key="1">
    <source>
        <dbReference type="ARBA" id="ARBA00004167"/>
    </source>
</evidence>
<gene>
    <name evidence="6" type="ORF">Y1Q_0008470</name>
</gene>
<sequence>MITYSDLKLDSSKHGGKVRQKEMTAYSELKFQNQAEQQRGRRFLEAGNRGAGGSPSPSRRNKAPPRRWQCATVILGILCLVLLIATGVLSYLVLDTKLSPGKGSSSEQSPSCPDQQPGLPEIPDEQRGDTGQKCPARWTTAEGRSYLFSPEKGTWEHCKSSCMFQSARLLSIENKKELDFIRQELYQYYEDRKSVTWYYPFWIGLSHDPESRKWVWEDNTALSSGLFDLQDLSHQNDQGRVCAYVQGNAARDTMADITFPKGNTSGQDFLIQDLIILFCRDFIRQELYRYYEDRKGVLWYYPFWIGLSYDPGSRKWVWEDNTALSSGLFDLQDLSHQNDPGRVCAYIQGSGQMPLLVFQLRDHHPSLLNCAEKAKHHQAQAVTG</sequence>
<evidence type="ECO:0000256" key="4">
    <source>
        <dbReference type="SAM" id="Phobius"/>
    </source>
</evidence>
<dbReference type="STRING" id="8496.A0A151M1K5"/>
<reference evidence="6 7" key="1">
    <citation type="journal article" date="2012" name="Genome Biol.">
        <title>Sequencing three crocodilian genomes to illuminate the evolution of archosaurs and amniotes.</title>
        <authorList>
            <person name="St John J.A."/>
            <person name="Braun E.L."/>
            <person name="Isberg S.R."/>
            <person name="Miles L.G."/>
            <person name="Chong A.Y."/>
            <person name="Gongora J."/>
            <person name="Dalzell P."/>
            <person name="Moran C."/>
            <person name="Bed'hom B."/>
            <person name="Abzhanov A."/>
            <person name="Burgess S.C."/>
            <person name="Cooksey A.M."/>
            <person name="Castoe T.A."/>
            <person name="Crawford N.G."/>
            <person name="Densmore L.D."/>
            <person name="Drew J.C."/>
            <person name="Edwards S.V."/>
            <person name="Faircloth B.C."/>
            <person name="Fujita M.K."/>
            <person name="Greenwold M.J."/>
            <person name="Hoffmann F.G."/>
            <person name="Howard J.M."/>
            <person name="Iguchi T."/>
            <person name="Janes D.E."/>
            <person name="Khan S.Y."/>
            <person name="Kohno S."/>
            <person name="de Koning A.J."/>
            <person name="Lance S.L."/>
            <person name="McCarthy F.M."/>
            <person name="McCormack J.E."/>
            <person name="Merchant M.E."/>
            <person name="Peterson D.G."/>
            <person name="Pollock D.D."/>
            <person name="Pourmand N."/>
            <person name="Raney B.J."/>
            <person name="Roessler K.A."/>
            <person name="Sanford J.R."/>
            <person name="Sawyer R.H."/>
            <person name="Schmidt C.J."/>
            <person name="Triplett E.W."/>
            <person name="Tuberville T.D."/>
            <person name="Venegas-Anaya M."/>
            <person name="Howard J.T."/>
            <person name="Jarvis E.D."/>
            <person name="Guillette L.J.Jr."/>
            <person name="Glenn T.C."/>
            <person name="Green R.E."/>
            <person name="Ray D.A."/>
        </authorList>
    </citation>
    <scope>NUCLEOTIDE SEQUENCE [LARGE SCALE GENOMIC DNA]</scope>
    <source>
        <strain evidence="6">KSC_2009_1</strain>
    </source>
</reference>
<dbReference type="Gene3D" id="3.10.100.10">
    <property type="entry name" value="Mannose-Binding Protein A, subunit A"/>
    <property type="match status" value="2"/>
</dbReference>
<keyword evidence="7" id="KW-1185">Reference proteome</keyword>
<dbReference type="GO" id="GO:0071226">
    <property type="term" value="P:cellular response to molecule of fungal origin"/>
    <property type="evidence" value="ECO:0007669"/>
    <property type="project" value="InterPro"/>
</dbReference>
<dbReference type="GO" id="GO:0016020">
    <property type="term" value="C:membrane"/>
    <property type="evidence" value="ECO:0007669"/>
    <property type="project" value="UniProtKB-SubCell"/>
</dbReference>
<dbReference type="PROSITE" id="PS50041">
    <property type="entry name" value="C_TYPE_LECTIN_2"/>
    <property type="match status" value="1"/>
</dbReference>
<dbReference type="InterPro" id="IPR042808">
    <property type="entry name" value="CLEC7A"/>
</dbReference>
<feature type="region of interest" description="Disordered" evidence="3">
    <location>
        <begin position="100"/>
        <end position="135"/>
    </location>
</feature>
<dbReference type="GO" id="GO:0001872">
    <property type="term" value="F:(1-&gt;3)-beta-D-glucan binding"/>
    <property type="evidence" value="ECO:0007669"/>
    <property type="project" value="InterPro"/>
</dbReference>
<feature type="transmembrane region" description="Helical" evidence="4">
    <location>
        <begin position="68"/>
        <end position="94"/>
    </location>
</feature>
<keyword evidence="4" id="KW-0812">Transmembrane</keyword>
<evidence type="ECO:0000259" key="5">
    <source>
        <dbReference type="PROSITE" id="PS50041"/>
    </source>
</evidence>
<dbReference type="InterPro" id="IPR033992">
    <property type="entry name" value="NKR-like_CTLD"/>
</dbReference>
<keyword evidence="4" id="KW-1133">Transmembrane helix</keyword>
<evidence type="ECO:0000256" key="2">
    <source>
        <dbReference type="ARBA" id="ARBA00022734"/>
    </source>
</evidence>
<feature type="domain" description="C-type lectin" evidence="5">
    <location>
        <begin position="141"/>
        <end position="252"/>
    </location>
</feature>
<dbReference type="EMBL" id="AKHW03006817">
    <property type="protein sequence ID" value="KYO18336.1"/>
    <property type="molecule type" value="Genomic_DNA"/>
</dbReference>
<dbReference type="InterPro" id="IPR001304">
    <property type="entry name" value="C-type_lectin-like"/>
</dbReference>
<dbReference type="InterPro" id="IPR016186">
    <property type="entry name" value="C-type_lectin-like/link_sf"/>
</dbReference>
<comment type="subcellular location">
    <subcellularLocation>
        <location evidence="1">Membrane</location>
        <topology evidence="1">Single-pass membrane protein</topology>
    </subcellularLocation>
</comment>
<evidence type="ECO:0000256" key="3">
    <source>
        <dbReference type="SAM" id="MobiDB-lite"/>
    </source>
</evidence>
<proteinExistence type="predicted"/>
<dbReference type="PANTHER" id="PTHR47218">
    <property type="entry name" value="C-TYPE LECTIN DOMAIN FAMILY 7 MEMBER A"/>
    <property type="match status" value="1"/>
</dbReference>
<dbReference type="SMART" id="SM00034">
    <property type="entry name" value="CLECT"/>
    <property type="match status" value="1"/>
</dbReference>
<feature type="region of interest" description="Disordered" evidence="3">
    <location>
        <begin position="1"/>
        <end position="21"/>
    </location>
</feature>
<keyword evidence="2" id="KW-0430">Lectin</keyword>
<evidence type="ECO:0000313" key="7">
    <source>
        <dbReference type="Proteomes" id="UP000050525"/>
    </source>
</evidence>
<dbReference type="InterPro" id="IPR016187">
    <property type="entry name" value="CTDL_fold"/>
</dbReference>
<feature type="region of interest" description="Disordered" evidence="3">
    <location>
        <begin position="45"/>
        <end position="65"/>
    </location>
</feature>
<dbReference type="CDD" id="cd03593">
    <property type="entry name" value="CLECT_NK_receptors_like"/>
    <property type="match status" value="1"/>
</dbReference>
<accession>A0A151M1K5</accession>
<comment type="caution">
    <text evidence="6">The sequence shown here is derived from an EMBL/GenBank/DDBJ whole genome shotgun (WGS) entry which is preliminary data.</text>
</comment>
<dbReference type="PANTHER" id="PTHR47218:SF2">
    <property type="entry name" value="C-TYPE LECTIN DOMAIN-CONTAINING PROTEIN"/>
    <property type="match status" value="1"/>
</dbReference>
<keyword evidence="4" id="KW-0472">Membrane</keyword>
<dbReference type="SUPFAM" id="SSF56436">
    <property type="entry name" value="C-type lectin-like"/>
    <property type="match status" value="2"/>
</dbReference>
<organism evidence="6 7">
    <name type="scientific">Alligator mississippiensis</name>
    <name type="common">American alligator</name>
    <dbReference type="NCBI Taxonomy" id="8496"/>
    <lineage>
        <taxon>Eukaryota</taxon>
        <taxon>Metazoa</taxon>
        <taxon>Chordata</taxon>
        <taxon>Craniata</taxon>
        <taxon>Vertebrata</taxon>
        <taxon>Euteleostomi</taxon>
        <taxon>Archelosauria</taxon>
        <taxon>Archosauria</taxon>
        <taxon>Crocodylia</taxon>
        <taxon>Alligatoridae</taxon>
        <taxon>Alligatorinae</taxon>
        <taxon>Alligator</taxon>
    </lineage>
</organism>